<dbReference type="Gene3D" id="3.30.1660.10">
    <property type="entry name" value="Flavin-binding protein dodecin"/>
    <property type="match status" value="1"/>
</dbReference>
<gene>
    <name evidence="1" type="ORF">J2T07_000356</name>
</gene>
<sequence>MNAIAKTIEINSSSSLGLEDAIQGGLTKVSRTIENIRGAWVSDIKVRTSPDGRITEWRTCLRVTFVVE</sequence>
<comment type="caution">
    <text evidence="1">The sequence shown here is derived from an EMBL/GenBank/DDBJ whole genome shotgun (WGS) entry which is preliminary data.</text>
</comment>
<proteinExistence type="predicted"/>
<name>A0ABT9SW36_9GAMM</name>
<dbReference type="RefSeq" id="WP_306846852.1">
    <property type="nucleotide sequence ID" value="NZ_JAUSSK010000001.1"/>
</dbReference>
<dbReference type="InterPro" id="IPR025543">
    <property type="entry name" value="Dodecin-like"/>
</dbReference>
<organism evidence="1 2">
    <name type="scientific">Luteibacter jiangsuensis</name>
    <dbReference type="NCBI Taxonomy" id="637577"/>
    <lineage>
        <taxon>Bacteria</taxon>
        <taxon>Pseudomonadati</taxon>
        <taxon>Pseudomonadota</taxon>
        <taxon>Gammaproteobacteria</taxon>
        <taxon>Lysobacterales</taxon>
        <taxon>Rhodanobacteraceae</taxon>
        <taxon>Luteibacter</taxon>
    </lineage>
</organism>
<dbReference type="EMBL" id="JAUSSK010000001">
    <property type="protein sequence ID" value="MDQ0008197.1"/>
    <property type="molecule type" value="Genomic_DNA"/>
</dbReference>
<dbReference type="Pfam" id="PF07311">
    <property type="entry name" value="Dodecin"/>
    <property type="match status" value="1"/>
</dbReference>
<dbReference type="InterPro" id="IPR036694">
    <property type="entry name" value="Dodecin-like_sf"/>
</dbReference>
<reference evidence="1 2" key="1">
    <citation type="submission" date="2023-07" db="EMBL/GenBank/DDBJ databases">
        <title>Sorghum-associated microbial communities from plants grown in Nebraska, USA.</title>
        <authorList>
            <person name="Schachtman D."/>
        </authorList>
    </citation>
    <scope>NUCLEOTIDE SEQUENCE [LARGE SCALE GENOMIC DNA]</scope>
    <source>
        <strain evidence="1 2">CC60</strain>
    </source>
</reference>
<dbReference type="Proteomes" id="UP001237737">
    <property type="component" value="Unassembled WGS sequence"/>
</dbReference>
<dbReference type="InterPro" id="IPR009923">
    <property type="entry name" value="Dodecin"/>
</dbReference>
<protein>
    <submittedName>
        <fullName evidence="1">Flavin-binding protein dodecin</fullName>
    </submittedName>
</protein>
<keyword evidence="2" id="KW-1185">Reference proteome</keyword>
<accession>A0ABT9SW36</accession>
<dbReference type="SUPFAM" id="SSF89807">
    <property type="entry name" value="Dodecin-like"/>
    <property type="match status" value="1"/>
</dbReference>
<evidence type="ECO:0000313" key="1">
    <source>
        <dbReference type="EMBL" id="MDQ0008197.1"/>
    </source>
</evidence>
<evidence type="ECO:0000313" key="2">
    <source>
        <dbReference type="Proteomes" id="UP001237737"/>
    </source>
</evidence>